<dbReference type="AlphaFoldDB" id="A0A1M4W054"/>
<dbReference type="RefSeq" id="WP_073360377.1">
    <property type="nucleotide sequence ID" value="NZ_FQVQ01000001.1"/>
</dbReference>
<dbReference type="STRING" id="1124188.SAMN05444377_101120"/>
<dbReference type="OrthoDB" id="1403331at2"/>
<dbReference type="EMBL" id="FQVQ01000001">
    <property type="protein sequence ID" value="SHE74641.1"/>
    <property type="molecule type" value="Genomic_DNA"/>
</dbReference>
<protein>
    <recommendedName>
        <fullName evidence="4">BNR repeat-containing family member</fullName>
    </recommendedName>
</protein>
<evidence type="ECO:0000256" key="1">
    <source>
        <dbReference type="SAM" id="SignalP"/>
    </source>
</evidence>
<keyword evidence="1" id="KW-0732">Signal</keyword>
<keyword evidence="3" id="KW-1185">Reference proteome</keyword>
<dbReference type="Proteomes" id="UP000184147">
    <property type="component" value="Unassembled WGS sequence"/>
</dbReference>
<evidence type="ECO:0000313" key="2">
    <source>
        <dbReference type="EMBL" id="SHE74641.1"/>
    </source>
</evidence>
<feature type="signal peptide" evidence="1">
    <location>
        <begin position="1"/>
        <end position="19"/>
    </location>
</feature>
<reference evidence="2 3" key="1">
    <citation type="submission" date="2016-11" db="EMBL/GenBank/DDBJ databases">
        <authorList>
            <person name="Jaros S."/>
            <person name="Januszkiewicz K."/>
            <person name="Wedrychowicz H."/>
        </authorList>
    </citation>
    <scope>NUCLEOTIDE SEQUENCE [LARGE SCALE GENOMIC DNA]</scope>
    <source>
        <strain evidence="2 3">DSM 25660</strain>
    </source>
</reference>
<accession>A0A1M4W054</accession>
<organism evidence="2 3">
    <name type="scientific">Flavobacterium fontis</name>
    <dbReference type="NCBI Taxonomy" id="1124188"/>
    <lineage>
        <taxon>Bacteria</taxon>
        <taxon>Pseudomonadati</taxon>
        <taxon>Bacteroidota</taxon>
        <taxon>Flavobacteriia</taxon>
        <taxon>Flavobacteriales</taxon>
        <taxon>Flavobacteriaceae</taxon>
        <taxon>Flavobacterium</taxon>
    </lineage>
</organism>
<sequence>MKKLINLFSLLFLTYSSVAQDLKFKWNKSDIFKDSFKNSELYFAENDRKGGVIMIRSYDGGPFSNGYGYYFEHYDTNMKLVKEYDFNPKAEKNIKQCNVLGMISSGDKIHIIMFQYNKQEGVYQCMAMTTPFNEFNFESRELFRVESEQIKGFEVLSLSNFDEDSGASMIVNQDKTAFAITVDINNTGMETHKIVMFDNNLNKKIDHVFKKEIKDRKFEYENIDVSKDGKTLYILGKVHTKDAKKKKEGGKYEYEITRITNDSEISQTIETNTYFAPSLKAIAFEDRIACVGFYSERKDTRFKGICYFDLDPLNLTVKKSKFNPFTEQFMIDKYGENRDKELKNLIFKNITITATNDIIFNAEEYYLTPYTVFTANGGTAVRSLAHYDDIVCARINTSGEMVWARNINKREVTNYRSSFISYCTTVLGNDAYFYINAGENIYNLGQDRIQFVQTKAQKSNLFVIKLNENGGISYSKVLDNENIEVPLMVSNGVFSNRSVFILGQKGKKKQLLKVEIEN</sequence>
<name>A0A1M4W054_9FLAO</name>
<gene>
    <name evidence="2" type="ORF">SAMN05444377_101120</name>
</gene>
<evidence type="ECO:0008006" key="4">
    <source>
        <dbReference type="Google" id="ProtNLM"/>
    </source>
</evidence>
<proteinExistence type="predicted"/>
<evidence type="ECO:0000313" key="3">
    <source>
        <dbReference type="Proteomes" id="UP000184147"/>
    </source>
</evidence>
<feature type="chain" id="PRO_5013041875" description="BNR repeat-containing family member" evidence="1">
    <location>
        <begin position="20"/>
        <end position="518"/>
    </location>
</feature>